<keyword evidence="3" id="KW-1185">Reference proteome</keyword>
<evidence type="ECO:0000256" key="1">
    <source>
        <dbReference type="SAM" id="Phobius"/>
    </source>
</evidence>
<dbReference type="InterPro" id="IPR035437">
    <property type="entry name" value="SNase_OB-fold_sf"/>
</dbReference>
<dbReference type="AlphaFoldDB" id="A0A7W7YEV0"/>
<keyword evidence="1" id="KW-0812">Transmembrane</keyword>
<protein>
    <submittedName>
        <fullName evidence="2">Endonuclease YncB(Thermonuclease family)</fullName>
    </submittedName>
</protein>
<accession>A0A7W7YEV0</accession>
<dbReference type="SUPFAM" id="SSF50199">
    <property type="entry name" value="Staphylococcal nuclease"/>
    <property type="match status" value="1"/>
</dbReference>
<dbReference type="GO" id="GO:0004519">
    <property type="term" value="F:endonuclease activity"/>
    <property type="evidence" value="ECO:0007669"/>
    <property type="project" value="UniProtKB-KW"/>
</dbReference>
<reference evidence="2 3" key="1">
    <citation type="submission" date="2020-08" db="EMBL/GenBank/DDBJ databases">
        <title>Genomic Encyclopedia of Type Strains, Phase IV (KMG-IV): sequencing the most valuable type-strain genomes for metagenomic binning, comparative biology and taxonomic classification.</title>
        <authorList>
            <person name="Goeker M."/>
        </authorList>
    </citation>
    <scope>NUCLEOTIDE SEQUENCE [LARGE SCALE GENOMIC DNA]</scope>
    <source>
        <strain evidence="2 3">DSM 12252</strain>
    </source>
</reference>
<dbReference type="Proteomes" id="UP000590740">
    <property type="component" value="Unassembled WGS sequence"/>
</dbReference>
<keyword evidence="2" id="KW-0540">Nuclease</keyword>
<keyword evidence="2" id="KW-0255">Endonuclease</keyword>
<gene>
    <name evidence="2" type="ORF">HNQ65_004505</name>
</gene>
<keyword evidence="2" id="KW-0378">Hydrolase</keyword>
<name>A0A7W7YEV0_9BACT</name>
<feature type="transmembrane region" description="Helical" evidence="1">
    <location>
        <begin position="7"/>
        <end position="27"/>
    </location>
</feature>
<organism evidence="2 3">
    <name type="scientific">Prosthecobacter vanneervenii</name>
    <dbReference type="NCBI Taxonomy" id="48466"/>
    <lineage>
        <taxon>Bacteria</taxon>
        <taxon>Pseudomonadati</taxon>
        <taxon>Verrucomicrobiota</taxon>
        <taxon>Verrucomicrobiia</taxon>
        <taxon>Verrucomicrobiales</taxon>
        <taxon>Verrucomicrobiaceae</taxon>
        <taxon>Prosthecobacter</taxon>
    </lineage>
</organism>
<keyword evidence="1" id="KW-1133">Transmembrane helix</keyword>
<comment type="caution">
    <text evidence="2">The sequence shown here is derived from an EMBL/GenBank/DDBJ whole genome shotgun (WGS) entry which is preliminary data.</text>
</comment>
<dbReference type="Gene3D" id="2.40.50.90">
    <property type="match status" value="1"/>
</dbReference>
<dbReference type="EMBL" id="JACHIG010000012">
    <property type="protein sequence ID" value="MBB5034897.1"/>
    <property type="molecule type" value="Genomic_DNA"/>
</dbReference>
<evidence type="ECO:0000313" key="3">
    <source>
        <dbReference type="Proteomes" id="UP000590740"/>
    </source>
</evidence>
<sequence>MPFRDTLLNLAITCVLVLIIVLVAILMKENHPLPLQTPAPAGGLVPGGQVQADPGRAPLPEFRIFPKARLIESRANEADTLRVKLSDTEDEHIFVLYYVDALDASLTHPQRVQDQARYFGVSSQRIIEEGQRATQYVTQLLKDHPFTVMTRWEEVPGLSRYYALILVEVRPGKKVYLADLLVQNGYARLGGVTSSLPGDARSINDYALELQVLRRLAQQNKAGIWAASKL</sequence>
<proteinExistence type="predicted"/>
<evidence type="ECO:0000313" key="2">
    <source>
        <dbReference type="EMBL" id="MBB5034897.1"/>
    </source>
</evidence>
<dbReference type="RefSeq" id="WP_184343143.1">
    <property type="nucleotide sequence ID" value="NZ_JACHIG010000012.1"/>
</dbReference>
<keyword evidence="1" id="KW-0472">Membrane</keyword>